<dbReference type="Gene3D" id="2.60.40.3140">
    <property type="match status" value="1"/>
</dbReference>
<dbReference type="AlphaFoldDB" id="A0A1H2X3Y0"/>
<sequence>MKKILLIATVLLNTFTYSQNKDYIFGYISPEEVKMQKYPLDTTANAVVLYEQGDTKFKVGDTRILVETVYYCKLKIFNKEGFKHATFKIPTYYNDDTSEKVKDIKAVTTNGYAKTTLSKSQIFTEKTNERWKEVKFTLPNIKEGSIVEVQYTVESPFLFNLNGWEFQSEIPKVRSVYNASIPGVYIYNRKLTGYVSLTENYTSEKRNCFRVPRYTDAYANCEEVTYAAEDIPAFIEEDYMTDPDNFRSKIKFELRETRWFDGSKKRYSKTWEDVDKEFKKDKDIGTQLKKTSFFEDKIPTEITSLPNNLEKAKQIYYFIQKHFSWNKKYRLFNDIRVKSAFEEKTGNISEINISLINSLKAAGFDTELVMLSTRANGFTTKKYPVITDFNYVIAKLNIGDNIYLLDATDKQLPFNMLPYRCLNGDGRVMDFENSSYWIDIKPSKNNRNSLTVALELKEDGIIVGKIRKYYSGYRALERRGEISSKTEDDLIAEFENGFDNLEVINYEISNKENKEKGLIEMFEIEIDFTEDTNIMLSPFFDEKFSQNPFQQKNRLYPVDFGYNRNYSVNFSIELPENYTLDSNPKNCSFSLVENGGKFQVVSRKLNDYRYTLKSNFTLNKPLYYNFEYSGLKEIFNQVIKNQKSMLIIKKKL</sequence>
<protein>
    <recommendedName>
        <fullName evidence="3">DUF3857 domain-containing protein</fullName>
    </recommendedName>
</protein>
<dbReference type="Proteomes" id="UP000199595">
    <property type="component" value="Unassembled WGS sequence"/>
</dbReference>
<dbReference type="Gene3D" id="2.60.120.1130">
    <property type="match status" value="1"/>
</dbReference>
<dbReference type="Gene3D" id="3.10.620.30">
    <property type="match status" value="1"/>
</dbReference>
<name>A0A1H2X3Y0_9FLAO</name>
<reference evidence="2" key="1">
    <citation type="submission" date="2016-10" db="EMBL/GenBank/DDBJ databases">
        <authorList>
            <person name="Varghese N."/>
            <person name="Submissions S."/>
        </authorList>
    </citation>
    <scope>NUCLEOTIDE SEQUENCE [LARGE SCALE GENOMIC DNA]</scope>
    <source>
        <strain evidence="2">DSM 24956</strain>
    </source>
</reference>
<dbReference type="RefSeq" id="WP_139170929.1">
    <property type="nucleotide sequence ID" value="NZ_FNNJ01000002.1"/>
</dbReference>
<dbReference type="EMBL" id="FNNJ01000002">
    <property type="protein sequence ID" value="SDW87592.1"/>
    <property type="molecule type" value="Genomic_DNA"/>
</dbReference>
<proteinExistence type="predicted"/>
<organism evidence="1 2">
    <name type="scientific">Lutibacter oricola</name>
    <dbReference type="NCBI Taxonomy" id="762486"/>
    <lineage>
        <taxon>Bacteria</taxon>
        <taxon>Pseudomonadati</taxon>
        <taxon>Bacteroidota</taxon>
        <taxon>Flavobacteriia</taxon>
        <taxon>Flavobacteriales</taxon>
        <taxon>Flavobacteriaceae</taxon>
        <taxon>Lutibacter</taxon>
    </lineage>
</organism>
<dbReference type="OrthoDB" id="98874at2"/>
<gene>
    <name evidence="1" type="ORF">SAMN05444411_102362</name>
</gene>
<evidence type="ECO:0000313" key="1">
    <source>
        <dbReference type="EMBL" id="SDW87592.1"/>
    </source>
</evidence>
<evidence type="ECO:0000313" key="2">
    <source>
        <dbReference type="Proteomes" id="UP000199595"/>
    </source>
</evidence>
<accession>A0A1H2X3Y0</accession>
<keyword evidence="2" id="KW-1185">Reference proteome</keyword>
<dbReference type="STRING" id="762486.SAMN05444411_102362"/>
<evidence type="ECO:0008006" key="3">
    <source>
        <dbReference type="Google" id="ProtNLM"/>
    </source>
</evidence>